<dbReference type="EMBL" id="JBHSYQ010000016">
    <property type="protein sequence ID" value="MFC6999945.1"/>
    <property type="molecule type" value="Genomic_DNA"/>
</dbReference>
<name>A0ABW2DSA1_9BACT</name>
<reference evidence="2" key="1">
    <citation type="journal article" date="2019" name="Int. J. Syst. Evol. Microbiol.">
        <title>The Global Catalogue of Microorganisms (GCM) 10K type strain sequencing project: providing services to taxonomists for standard genome sequencing and annotation.</title>
        <authorList>
            <consortium name="The Broad Institute Genomics Platform"/>
            <consortium name="The Broad Institute Genome Sequencing Center for Infectious Disease"/>
            <person name="Wu L."/>
            <person name="Ma J."/>
        </authorList>
    </citation>
    <scope>NUCLEOTIDE SEQUENCE [LARGE SCALE GENOMIC DNA]</scope>
    <source>
        <strain evidence="2">CGMCC 4.7393</strain>
    </source>
</reference>
<evidence type="ECO:0008006" key="3">
    <source>
        <dbReference type="Google" id="ProtNLM"/>
    </source>
</evidence>
<protein>
    <recommendedName>
        <fullName evidence="3">STAS/SEC14 domain-containing protein</fullName>
    </recommendedName>
</protein>
<accession>A0ABW2DSA1</accession>
<dbReference type="Proteomes" id="UP001596405">
    <property type="component" value="Unassembled WGS sequence"/>
</dbReference>
<comment type="caution">
    <text evidence="1">The sequence shown here is derived from an EMBL/GenBank/DDBJ whole genome shotgun (WGS) entry which is preliminary data.</text>
</comment>
<gene>
    <name evidence="1" type="ORF">ACFQHR_20085</name>
</gene>
<organism evidence="1 2">
    <name type="scientific">Rufibacter roseus</name>
    <dbReference type="NCBI Taxonomy" id="1567108"/>
    <lineage>
        <taxon>Bacteria</taxon>
        <taxon>Pseudomonadati</taxon>
        <taxon>Bacteroidota</taxon>
        <taxon>Cytophagia</taxon>
        <taxon>Cytophagales</taxon>
        <taxon>Hymenobacteraceae</taxon>
        <taxon>Rufibacter</taxon>
    </lineage>
</organism>
<dbReference type="RefSeq" id="WP_066622054.1">
    <property type="nucleotide sequence ID" value="NZ_JBHSYQ010000016.1"/>
</dbReference>
<keyword evidence="2" id="KW-1185">Reference proteome</keyword>
<evidence type="ECO:0000313" key="2">
    <source>
        <dbReference type="Proteomes" id="UP001596405"/>
    </source>
</evidence>
<sequence>MEVQAGVMQLEIEGKRLIASWPTLESVNSPEFFRSFVSLFVTIRERHISELILDSGQPQGGTVSEPIINFGLKVAPFTALKRVALLESTDFHWDNNLLQILCYLSTSMDFPLEVKLFPSRSLALEWLIT</sequence>
<evidence type="ECO:0000313" key="1">
    <source>
        <dbReference type="EMBL" id="MFC6999945.1"/>
    </source>
</evidence>
<proteinExistence type="predicted"/>